<name>A1ZMT2_MICM2</name>
<keyword evidence="3" id="KW-1185">Reference proteome</keyword>
<comment type="caution">
    <text evidence="2">The sequence shown here is derived from an EMBL/GenBank/DDBJ whole genome shotgun (WGS) entry which is preliminary data.</text>
</comment>
<evidence type="ECO:0000256" key="1">
    <source>
        <dbReference type="SAM" id="Phobius"/>
    </source>
</evidence>
<reference evidence="2 3" key="1">
    <citation type="submission" date="2007-01" db="EMBL/GenBank/DDBJ databases">
        <authorList>
            <person name="Haygood M."/>
            <person name="Podell S."/>
            <person name="Anderson C."/>
            <person name="Hopkinson B."/>
            <person name="Roe K."/>
            <person name="Barbeau K."/>
            <person name="Gaasterland T."/>
            <person name="Ferriera S."/>
            <person name="Johnson J."/>
            <person name="Kravitz S."/>
            <person name="Beeson K."/>
            <person name="Sutton G."/>
            <person name="Rogers Y.-H."/>
            <person name="Friedman R."/>
            <person name="Frazier M."/>
            <person name="Venter J.C."/>
        </authorList>
    </citation>
    <scope>NUCLEOTIDE SEQUENCE [LARGE SCALE GENOMIC DNA]</scope>
    <source>
        <strain evidence="2 3">ATCC 23134</strain>
    </source>
</reference>
<feature type="transmembrane region" description="Helical" evidence="1">
    <location>
        <begin position="13"/>
        <end position="36"/>
    </location>
</feature>
<keyword evidence="1" id="KW-1133">Transmembrane helix</keyword>
<accession>A1ZMT2</accession>
<gene>
    <name evidence="2" type="ORF">M23134_04025</name>
</gene>
<dbReference type="EMBL" id="AAWS01000016">
    <property type="protein sequence ID" value="EAY28462.1"/>
    <property type="molecule type" value="Genomic_DNA"/>
</dbReference>
<protein>
    <submittedName>
        <fullName evidence="2">Uncharacterized protein</fullName>
    </submittedName>
</protein>
<proteinExistence type="predicted"/>
<sequence>MAKPFAHTNTDELLLVATPILVGNHYASMVFLLLAIRS</sequence>
<evidence type="ECO:0000313" key="3">
    <source>
        <dbReference type="Proteomes" id="UP000004095"/>
    </source>
</evidence>
<dbReference type="AlphaFoldDB" id="A1ZMT2"/>
<organism evidence="2 3">
    <name type="scientific">Microscilla marina ATCC 23134</name>
    <dbReference type="NCBI Taxonomy" id="313606"/>
    <lineage>
        <taxon>Bacteria</taxon>
        <taxon>Pseudomonadati</taxon>
        <taxon>Bacteroidota</taxon>
        <taxon>Cytophagia</taxon>
        <taxon>Cytophagales</taxon>
        <taxon>Microscillaceae</taxon>
        <taxon>Microscilla</taxon>
    </lineage>
</organism>
<keyword evidence="1" id="KW-0812">Transmembrane</keyword>
<evidence type="ECO:0000313" key="2">
    <source>
        <dbReference type="EMBL" id="EAY28462.1"/>
    </source>
</evidence>
<keyword evidence="1" id="KW-0472">Membrane</keyword>
<dbReference type="Proteomes" id="UP000004095">
    <property type="component" value="Unassembled WGS sequence"/>
</dbReference>